<proteinExistence type="predicted"/>
<dbReference type="AlphaFoldDB" id="A0AAD7LHY4"/>
<dbReference type="EMBL" id="JARAOO010000008">
    <property type="protein sequence ID" value="KAJ7958459.1"/>
    <property type="molecule type" value="Genomic_DNA"/>
</dbReference>
<gene>
    <name evidence="1" type="ORF">O6P43_019187</name>
</gene>
<organism evidence="1 2">
    <name type="scientific">Quillaja saponaria</name>
    <name type="common">Soap bark tree</name>
    <dbReference type="NCBI Taxonomy" id="32244"/>
    <lineage>
        <taxon>Eukaryota</taxon>
        <taxon>Viridiplantae</taxon>
        <taxon>Streptophyta</taxon>
        <taxon>Embryophyta</taxon>
        <taxon>Tracheophyta</taxon>
        <taxon>Spermatophyta</taxon>
        <taxon>Magnoliopsida</taxon>
        <taxon>eudicotyledons</taxon>
        <taxon>Gunneridae</taxon>
        <taxon>Pentapetalae</taxon>
        <taxon>rosids</taxon>
        <taxon>fabids</taxon>
        <taxon>Fabales</taxon>
        <taxon>Quillajaceae</taxon>
        <taxon>Quillaja</taxon>
    </lineage>
</organism>
<accession>A0AAD7LHY4</accession>
<dbReference type="KEGG" id="qsa:O6P43_019187"/>
<protein>
    <submittedName>
        <fullName evidence="1">Uncharacterized protein</fullName>
    </submittedName>
</protein>
<sequence>MSPVRVVPQFLDQQQHTAASEAYHQMHEKQQGHHQLSKFLLKENPRLQSLTWKLELPTSLALSIASLYNGERATVIVTAMDPRRSAFHSGCSNCSSRLRFGVLDLQVGH</sequence>
<comment type="caution">
    <text evidence="1">The sequence shown here is derived from an EMBL/GenBank/DDBJ whole genome shotgun (WGS) entry which is preliminary data.</text>
</comment>
<name>A0AAD7LHY4_QUISA</name>
<dbReference type="Proteomes" id="UP001163823">
    <property type="component" value="Chromosome 8"/>
</dbReference>
<evidence type="ECO:0000313" key="2">
    <source>
        <dbReference type="Proteomes" id="UP001163823"/>
    </source>
</evidence>
<reference evidence="1" key="1">
    <citation type="journal article" date="2023" name="Science">
        <title>Elucidation of the pathway for biosynthesis of saponin adjuvants from the soapbark tree.</title>
        <authorList>
            <person name="Reed J."/>
            <person name="Orme A."/>
            <person name="El-Demerdash A."/>
            <person name="Owen C."/>
            <person name="Martin L.B.B."/>
            <person name="Misra R.C."/>
            <person name="Kikuchi S."/>
            <person name="Rejzek M."/>
            <person name="Martin A.C."/>
            <person name="Harkess A."/>
            <person name="Leebens-Mack J."/>
            <person name="Louveau T."/>
            <person name="Stephenson M.J."/>
            <person name="Osbourn A."/>
        </authorList>
    </citation>
    <scope>NUCLEOTIDE SEQUENCE</scope>
    <source>
        <strain evidence="1">S10</strain>
    </source>
</reference>
<keyword evidence="2" id="KW-1185">Reference proteome</keyword>
<evidence type="ECO:0000313" key="1">
    <source>
        <dbReference type="EMBL" id="KAJ7958459.1"/>
    </source>
</evidence>